<evidence type="ECO:0000313" key="1">
    <source>
        <dbReference type="EMBL" id="KAI4342715.1"/>
    </source>
</evidence>
<dbReference type="Proteomes" id="UP001057402">
    <property type="component" value="Chromosome 7"/>
</dbReference>
<comment type="caution">
    <text evidence="1">The sequence shown here is derived from an EMBL/GenBank/DDBJ whole genome shotgun (WGS) entry which is preliminary data.</text>
</comment>
<reference evidence="2" key="1">
    <citation type="journal article" date="2023" name="Front. Plant Sci.">
        <title>Chromosomal-level genome assembly of Melastoma candidum provides insights into trichome evolution.</title>
        <authorList>
            <person name="Zhong Y."/>
            <person name="Wu W."/>
            <person name="Sun C."/>
            <person name="Zou P."/>
            <person name="Liu Y."/>
            <person name="Dai S."/>
            <person name="Zhou R."/>
        </authorList>
    </citation>
    <scope>NUCLEOTIDE SEQUENCE [LARGE SCALE GENOMIC DNA]</scope>
</reference>
<protein>
    <submittedName>
        <fullName evidence="1">Uncharacterized protein</fullName>
    </submittedName>
</protein>
<evidence type="ECO:0000313" key="2">
    <source>
        <dbReference type="Proteomes" id="UP001057402"/>
    </source>
</evidence>
<keyword evidence="2" id="KW-1185">Reference proteome</keyword>
<sequence>MKIKNANAGALTNFELLNFFQSRGASKEVAVTIEPSEYKVFEYLIGTVASHQTTENISVLMDRLKKYDLTKAEALNIINLRPTLPVWVYAMVESCDERLGEEGAEELVGVVVEVLPLPDSLGNAGQDDVSIVADQ</sequence>
<dbReference type="EMBL" id="CM042886">
    <property type="protein sequence ID" value="KAI4342715.1"/>
    <property type="molecule type" value="Genomic_DNA"/>
</dbReference>
<name>A0ACB9P1A8_9MYRT</name>
<organism evidence="1 2">
    <name type="scientific">Melastoma candidum</name>
    <dbReference type="NCBI Taxonomy" id="119954"/>
    <lineage>
        <taxon>Eukaryota</taxon>
        <taxon>Viridiplantae</taxon>
        <taxon>Streptophyta</taxon>
        <taxon>Embryophyta</taxon>
        <taxon>Tracheophyta</taxon>
        <taxon>Spermatophyta</taxon>
        <taxon>Magnoliopsida</taxon>
        <taxon>eudicotyledons</taxon>
        <taxon>Gunneridae</taxon>
        <taxon>Pentapetalae</taxon>
        <taxon>rosids</taxon>
        <taxon>malvids</taxon>
        <taxon>Myrtales</taxon>
        <taxon>Melastomataceae</taxon>
        <taxon>Melastomatoideae</taxon>
        <taxon>Melastomateae</taxon>
        <taxon>Melastoma</taxon>
    </lineage>
</organism>
<proteinExistence type="predicted"/>
<gene>
    <name evidence="1" type="ORF">MLD38_027305</name>
</gene>
<accession>A0ACB9P1A8</accession>